<evidence type="ECO:0000313" key="4">
    <source>
        <dbReference type="Proteomes" id="UP000076858"/>
    </source>
</evidence>
<organism evidence="3 4">
    <name type="scientific">Daphnia magna</name>
    <dbReference type="NCBI Taxonomy" id="35525"/>
    <lineage>
        <taxon>Eukaryota</taxon>
        <taxon>Metazoa</taxon>
        <taxon>Ecdysozoa</taxon>
        <taxon>Arthropoda</taxon>
        <taxon>Crustacea</taxon>
        <taxon>Branchiopoda</taxon>
        <taxon>Diplostraca</taxon>
        <taxon>Cladocera</taxon>
        <taxon>Anomopoda</taxon>
        <taxon>Daphniidae</taxon>
        <taxon>Daphnia</taxon>
    </lineage>
</organism>
<dbReference type="OrthoDB" id="7312725at2759"/>
<name>A0A164SJX7_9CRUS</name>
<dbReference type="PANTHER" id="PTHR47577">
    <property type="entry name" value="THAP DOMAIN-CONTAINING PROTEIN 6"/>
    <property type="match status" value="1"/>
</dbReference>
<accession>A0A164SJX7</accession>
<evidence type="ECO:0000259" key="2">
    <source>
        <dbReference type="Pfam" id="PF21789"/>
    </source>
</evidence>
<dbReference type="AlphaFoldDB" id="A0A164SJX7"/>
<protein>
    <recommendedName>
        <fullName evidence="5">Transposable element P transposase</fullName>
    </recommendedName>
</protein>
<dbReference type="InterPro" id="IPR048366">
    <property type="entry name" value="TNP-like_GBD"/>
</dbReference>
<feature type="domain" description="Transposable element P transposase-like GTP-binding insertion" evidence="1">
    <location>
        <begin position="32"/>
        <end position="111"/>
    </location>
</feature>
<proteinExistence type="predicted"/>
<evidence type="ECO:0000259" key="1">
    <source>
        <dbReference type="Pfam" id="PF21788"/>
    </source>
</evidence>
<sequence length="509" mass="59305">MYNHPTVQCKGELMTPHGLIELLYKTDNIFGEGSVCPKLRDMHINPTSFQKINVSLAMQVLSTSVSKGLKFYRTCPQLDEEIRLQFQNSQPLEEIVQLLNDTFDLMNARCPRDGNLLKLNDLLKNSSCFIKVKLPVVTRPKDKTQCFYQGVERPEYPPPFVSKHTIKALRVTIKSMIELVEFLLSPTYALRYVLTAKFNQDCLERFFGIIRSAGGGQNKPTALSFLQLFRMLSLYYPTKTVLRGCNVDGQEKMEMLTSYTDWLIKRFKDNRKMNKTFKNYIKDILLTNIKVEIEHNFDFDVDVTVKNQNVVPQISGYLIYRFVKDGKHCKECHETMEVKEEDISPEFNAHHLTKTKSKGKLRFSSPNLFQMLKQVEFYILDFCGVGYIVQHDSFRDIFYTLCVDKLPKVGCDSHFLKLMTNLIYDFMIIRYKYIANQISNDVSEISLFIFFKPVPTRNDSNQRKPRFSHISLLSRIWWQKKEQILPLRQISSSPQKFARPAPPPFLLHG</sequence>
<dbReference type="Pfam" id="PF21788">
    <property type="entry name" value="TNP-like_GBD"/>
    <property type="match status" value="1"/>
</dbReference>
<reference evidence="3 4" key="1">
    <citation type="submission" date="2016-03" db="EMBL/GenBank/DDBJ databases">
        <title>EvidentialGene: Evidence-directed Construction of Genes on Genomes.</title>
        <authorList>
            <person name="Gilbert D.G."/>
            <person name="Choi J.-H."/>
            <person name="Mockaitis K."/>
            <person name="Colbourne J."/>
            <person name="Pfrender M."/>
        </authorList>
    </citation>
    <scope>NUCLEOTIDE SEQUENCE [LARGE SCALE GENOMIC DNA]</scope>
    <source>
        <strain evidence="3 4">Xinb3</strain>
        <tissue evidence="3">Complete organism</tissue>
    </source>
</reference>
<evidence type="ECO:0008006" key="5">
    <source>
        <dbReference type="Google" id="ProtNLM"/>
    </source>
</evidence>
<dbReference type="InterPro" id="IPR048367">
    <property type="entry name" value="TNP-like_RNaseH_C"/>
</dbReference>
<dbReference type="EMBL" id="LRGB01002003">
    <property type="protein sequence ID" value="KZS09699.1"/>
    <property type="molecule type" value="Genomic_DNA"/>
</dbReference>
<gene>
    <name evidence="3" type="ORF">APZ42_026003</name>
</gene>
<comment type="caution">
    <text evidence="3">The sequence shown here is derived from an EMBL/GenBank/DDBJ whole genome shotgun (WGS) entry which is preliminary data.</text>
</comment>
<evidence type="ECO:0000313" key="3">
    <source>
        <dbReference type="EMBL" id="KZS09699.1"/>
    </source>
</evidence>
<feature type="domain" description="Transposable element P transposase-like RNase H C-terminal" evidence="2">
    <location>
        <begin position="197"/>
        <end position="230"/>
    </location>
</feature>
<dbReference type="Proteomes" id="UP000076858">
    <property type="component" value="Unassembled WGS sequence"/>
</dbReference>
<dbReference type="PANTHER" id="PTHR47577:SF2">
    <property type="entry name" value="THAP DOMAIN CONTAINING 9"/>
    <property type="match status" value="1"/>
</dbReference>
<dbReference type="Pfam" id="PF21789">
    <property type="entry name" value="TNP-like_RNaseH_C"/>
    <property type="match status" value="1"/>
</dbReference>
<keyword evidence="4" id="KW-1185">Reference proteome</keyword>